<evidence type="ECO:0000256" key="6">
    <source>
        <dbReference type="ARBA" id="ARBA00023136"/>
    </source>
</evidence>
<keyword evidence="4 7" id="KW-0812">Transmembrane</keyword>
<evidence type="ECO:0000256" key="1">
    <source>
        <dbReference type="ARBA" id="ARBA00004141"/>
    </source>
</evidence>
<evidence type="ECO:0000259" key="8">
    <source>
        <dbReference type="Pfam" id="PF01545"/>
    </source>
</evidence>
<accession>A0A3E2BL84</accession>
<dbReference type="NCBIfam" id="TIGR01297">
    <property type="entry name" value="CDF"/>
    <property type="match status" value="1"/>
</dbReference>
<dbReference type="Gene3D" id="3.30.70.1350">
    <property type="entry name" value="Cation efflux protein, cytoplasmic domain"/>
    <property type="match status" value="1"/>
</dbReference>
<organism evidence="10 11">
    <name type="scientific">Candidatus Saccharicenans subterraneus</name>
    <dbReference type="NCBI Taxonomy" id="2508984"/>
    <lineage>
        <taxon>Bacteria</taxon>
        <taxon>Candidatus Aminicenantota</taxon>
        <taxon>Candidatus Aminicenantia</taxon>
        <taxon>Candidatus Aminicenantales</taxon>
        <taxon>Candidatus Saccharicenantaceae</taxon>
        <taxon>Candidatus Saccharicenans</taxon>
    </lineage>
</organism>
<dbReference type="Gene3D" id="1.20.1510.10">
    <property type="entry name" value="Cation efflux protein transmembrane domain"/>
    <property type="match status" value="1"/>
</dbReference>
<keyword evidence="3" id="KW-0813">Transport</keyword>
<dbReference type="GO" id="GO:0016020">
    <property type="term" value="C:membrane"/>
    <property type="evidence" value="ECO:0007669"/>
    <property type="project" value="UniProtKB-SubCell"/>
</dbReference>
<keyword evidence="6 7" id="KW-0472">Membrane</keyword>
<dbReference type="Pfam" id="PF16916">
    <property type="entry name" value="ZT_dimer"/>
    <property type="match status" value="1"/>
</dbReference>
<name>A0A3E2BL84_9BACT</name>
<dbReference type="AlphaFoldDB" id="A0A3E2BL84"/>
<dbReference type="InterPro" id="IPR027469">
    <property type="entry name" value="Cation_efflux_TMD_sf"/>
</dbReference>
<evidence type="ECO:0000313" key="11">
    <source>
        <dbReference type="Proteomes" id="UP000257323"/>
    </source>
</evidence>
<dbReference type="Proteomes" id="UP000257323">
    <property type="component" value="Unassembled WGS sequence"/>
</dbReference>
<feature type="transmembrane region" description="Helical" evidence="7">
    <location>
        <begin position="84"/>
        <end position="102"/>
    </location>
</feature>
<feature type="domain" description="Cation efflux protein transmembrane" evidence="8">
    <location>
        <begin position="18"/>
        <end position="208"/>
    </location>
</feature>
<feature type="transmembrane region" description="Helical" evidence="7">
    <location>
        <begin position="122"/>
        <end position="140"/>
    </location>
</feature>
<dbReference type="FunFam" id="1.20.1510.10:FF:000006">
    <property type="entry name" value="Divalent cation efflux transporter"/>
    <property type="match status" value="1"/>
</dbReference>
<dbReference type="InterPro" id="IPR036837">
    <property type="entry name" value="Cation_efflux_CTD_sf"/>
</dbReference>
<reference evidence="10 11" key="1">
    <citation type="submission" date="2018-08" db="EMBL/GenBank/DDBJ databases">
        <title>Genome analysis of the thermophilic bacterium of the candidate phylum Aminicenantes from deep subsurface aquifer revealed its physiology and ecological role.</title>
        <authorList>
            <person name="Kadnikov V.V."/>
            <person name="Mardanov A.V."/>
            <person name="Beletsky A.V."/>
            <person name="Karnachuk O.V."/>
            <person name="Ravin N.V."/>
        </authorList>
    </citation>
    <scope>NUCLEOTIDE SEQUENCE [LARGE SCALE GENOMIC DNA]</scope>
    <source>
        <strain evidence="10">BY38</strain>
    </source>
</reference>
<feature type="transmembrane region" description="Helical" evidence="7">
    <location>
        <begin position="184"/>
        <end position="200"/>
    </location>
</feature>
<dbReference type="PANTHER" id="PTHR43840:SF15">
    <property type="entry name" value="MITOCHONDRIAL METAL TRANSPORTER 1-RELATED"/>
    <property type="match status" value="1"/>
</dbReference>
<evidence type="ECO:0000313" key="10">
    <source>
        <dbReference type="EMBL" id="RFT15515.1"/>
    </source>
</evidence>
<dbReference type="EMBL" id="QUAH01000008">
    <property type="protein sequence ID" value="RFT15515.1"/>
    <property type="molecule type" value="Genomic_DNA"/>
</dbReference>
<evidence type="ECO:0000256" key="7">
    <source>
        <dbReference type="SAM" id="Phobius"/>
    </source>
</evidence>
<keyword evidence="5 7" id="KW-1133">Transmembrane helix</keyword>
<comment type="similarity">
    <text evidence="2">Belongs to the cation diffusion facilitator (CDF) transporter (TC 2.A.4) family.</text>
</comment>
<dbReference type="InterPro" id="IPR002524">
    <property type="entry name" value="Cation_efflux"/>
</dbReference>
<proteinExistence type="inferred from homology"/>
<gene>
    <name evidence="10" type="ORF">OP8BY_0163</name>
</gene>
<evidence type="ECO:0000256" key="4">
    <source>
        <dbReference type="ARBA" id="ARBA00022692"/>
    </source>
</evidence>
<evidence type="ECO:0000256" key="5">
    <source>
        <dbReference type="ARBA" id="ARBA00022989"/>
    </source>
</evidence>
<dbReference type="Pfam" id="PF01545">
    <property type="entry name" value="Cation_efflux"/>
    <property type="match status" value="1"/>
</dbReference>
<comment type="subcellular location">
    <subcellularLocation>
        <location evidence="1">Membrane</location>
        <topology evidence="1">Multi-pass membrane protein</topology>
    </subcellularLocation>
</comment>
<dbReference type="SUPFAM" id="SSF161111">
    <property type="entry name" value="Cation efflux protein transmembrane domain-like"/>
    <property type="match status" value="1"/>
</dbReference>
<feature type="transmembrane region" description="Helical" evidence="7">
    <location>
        <begin position="46"/>
        <end position="64"/>
    </location>
</feature>
<dbReference type="SUPFAM" id="SSF160240">
    <property type="entry name" value="Cation efflux protein cytoplasmic domain-like"/>
    <property type="match status" value="1"/>
</dbReference>
<dbReference type="GO" id="GO:0008324">
    <property type="term" value="F:monoatomic cation transmembrane transporter activity"/>
    <property type="evidence" value="ECO:0007669"/>
    <property type="project" value="InterPro"/>
</dbReference>
<evidence type="ECO:0000256" key="2">
    <source>
        <dbReference type="ARBA" id="ARBA00008114"/>
    </source>
</evidence>
<sequence>MTVSFAQKKRLAYYEGYISIIINLVLFLLKFLVGRKVNSVAMVADAWHTLSDCLTSIIVVVGFWMASRPADSRHAFGHGRSESIASIIIGTLLAVVGFSFLYESVVKLIQRQGMGFSELAVIIFAVSAVMKEGLAQFAFWTARKTGAGSLRADAWHHRSDAVASVLIVAGVLFSQKLWWLDGVLGIGVSLLILHASYDIIRSSASYLMGEAPSEEKVDRVHSQVRKEFPQLDGIHHVHVHQYGDHHEVTAHLTVPGTMSVDEAHNIASRIEEIVEQEFNGDATVHVEPEKSGKDED</sequence>
<protein>
    <submittedName>
        <fullName evidence="10">Cobalt-zinc-cadmium resistance protein</fullName>
    </submittedName>
</protein>
<dbReference type="PANTHER" id="PTHR43840">
    <property type="entry name" value="MITOCHONDRIAL METAL TRANSPORTER 1-RELATED"/>
    <property type="match status" value="1"/>
</dbReference>
<evidence type="ECO:0000256" key="3">
    <source>
        <dbReference type="ARBA" id="ARBA00022448"/>
    </source>
</evidence>
<evidence type="ECO:0000259" key="9">
    <source>
        <dbReference type="Pfam" id="PF16916"/>
    </source>
</evidence>
<dbReference type="InterPro" id="IPR050291">
    <property type="entry name" value="CDF_Transporter"/>
</dbReference>
<feature type="domain" description="Cation efflux protein cytoplasmic" evidence="9">
    <location>
        <begin position="212"/>
        <end position="289"/>
    </location>
</feature>
<dbReference type="InterPro" id="IPR027470">
    <property type="entry name" value="Cation_efflux_CTD"/>
</dbReference>
<dbReference type="InterPro" id="IPR058533">
    <property type="entry name" value="Cation_efflux_TM"/>
</dbReference>
<feature type="transmembrane region" description="Helical" evidence="7">
    <location>
        <begin position="12"/>
        <end position="34"/>
    </location>
</feature>
<comment type="caution">
    <text evidence="10">The sequence shown here is derived from an EMBL/GenBank/DDBJ whole genome shotgun (WGS) entry which is preliminary data.</text>
</comment>